<evidence type="ECO:0000256" key="3">
    <source>
        <dbReference type="SAM" id="Phobius"/>
    </source>
</evidence>
<dbReference type="SUPFAM" id="SSF158472">
    <property type="entry name" value="HAMP domain-like"/>
    <property type="match status" value="1"/>
</dbReference>
<reference evidence="5" key="2">
    <citation type="journal article" date="2021" name="Microbiome">
        <title>Successional dynamics and alternative stable states in a saline activated sludge microbial community over 9 years.</title>
        <authorList>
            <person name="Wang Y."/>
            <person name="Ye J."/>
            <person name="Ju F."/>
            <person name="Liu L."/>
            <person name="Boyd J.A."/>
            <person name="Deng Y."/>
            <person name="Parks D.H."/>
            <person name="Jiang X."/>
            <person name="Yin X."/>
            <person name="Woodcroft B.J."/>
            <person name="Tyson G.W."/>
            <person name="Hugenholtz P."/>
            <person name="Polz M.F."/>
            <person name="Zhang T."/>
        </authorList>
    </citation>
    <scope>NUCLEOTIDE SEQUENCE</scope>
    <source>
        <strain evidence="5">HKST-UBA02</strain>
    </source>
</reference>
<dbReference type="CDD" id="cd06225">
    <property type="entry name" value="HAMP"/>
    <property type="match status" value="1"/>
</dbReference>
<dbReference type="InterPro" id="IPR036457">
    <property type="entry name" value="PPM-type-like_dom_sf"/>
</dbReference>
<feature type="transmembrane region" description="Helical" evidence="3">
    <location>
        <begin position="215"/>
        <end position="237"/>
    </location>
</feature>
<dbReference type="GO" id="GO:0016020">
    <property type="term" value="C:membrane"/>
    <property type="evidence" value="ECO:0007669"/>
    <property type="project" value="InterPro"/>
</dbReference>
<dbReference type="Pfam" id="PF00672">
    <property type="entry name" value="HAMP"/>
    <property type="match status" value="1"/>
</dbReference>
<dbReference type="GO" id="GO:0016791">
    <property type="term" value="F:phosphatase activity"/>
    <property type="evidence" value="ECO:0007669"/>
    <property type="project" value="TreeGrafter"/>
</dbReference>
<evidence type="ECO:0000259" key="4">
    <source>
        <dbReference type="PROSITE" id="PS50885"/>
    </source>
</evidence>
<dbReference type="Proteomes" id="UP000739538">
    <property type="component" value="Unassembled WGS sequence"/>
</dbReference>
<feature type="transmembrane region" description="Helical" evidence="3">
    <location>
        <begin position="530"/>
        <end position="554"/>
    </location>
</feature>
<dbReference type="SUPFAM" id="SSF81606">
    <property type="entry name" value="PP2C-like"/>
    <property type="match status" value="1"/>
</dbReference>
<dbReference type="AlphaFoldDB" id="A0A956NEZ6"/>
<feature type="region of interest" description="Disordered" evidence="2">
    <location>
        <begin position="307"/>
        <end position="337"/>
    </location>
</feature>
<dbReference type="SMART" id="SM00304">
    <property type="entry name" value="HAMP"/>
    <property type="match status" value="1"/>
</dbReference>
<dbReference type="Pfam" id="PF07228">
    <property type="entry name" value="SpoIIE"/>
    <property type="match status" value="1"/>
</dbReference>
<reference evidence="5" key="1">
    <citation type="submission" date="2020-04" db="EMBL/GenBank/DDBJ databases">
        <authorList>
            <person name="Zhang T."/>
        </authorList>
    </citation>
    <scope>NUCLEOTIDE SEQUENCE</scope>
    <source>
        <strain evidence="5">HKST-UBA02</strain>
    </source>
</reference>
<comment type="caution">
    <text evidence="5">The sequence shown here is derived from an EMBL/GenBank/DDBJ whole genome shotgun (WGS) entry which is preliminary data.</text>
</comment>
<feature type="compositionally biased region" description="Polar residues" evidence="2">
    <location>
        <begin position="309"/>
        <end position="322"/>
    </location>
</feature>
<feature type="domain" description="HAMP" evidence="4">
    <location>
        <begin position="558"/>
        <end position="610"/>
    </location>
</feature>
<proteinExistence type="predicted"/>
<feature type="transmembrane region" description="Helical" evidence="3">
    <location>
        <begin position="144"/>
        <end position="162"/>
    </location>
</feature>
<keyword evidence="3" id="KW-0812">Transmembrane</keyword>
<dbReference type="SMART" id="SM00331">
    <property type="entry name" value="PP2C_SIG"/>
    <property type="match status" value="1"/>
</dbReference>
<keyword evidence="3" id="KW-0472">Membrane</keyword>
<dbReference type="PANTHER" id="PTHR43156">
    <property type="entry name" value="STAGE II SPORULATION PROTEIN E-RELATED"/>
    <property type="match status" value="1"/>
</dbReference>
<feature type="transmembrane region" description="Helical" evidence="3">
    <location>
        <begin position="66"/>
        <end position="87"/>
    </location>
</feature>
<dbReference type="PANTHER" id="PTHR43156:SF2">
    <property type="entry name" value="STAGE II SPORULATION PROTEIN E"/>
    <property type="match status" value="1"/>
</dbReference>
<dbReference type="InterPro" id="IPR052016">
    <property type="entry name" value="Bact_Sigma-Reg"/>
</dbReference>
<protein>
    <submittedName>
        <fullName evidence="5">SpoIIE family protein phosphatase</fullName>
    </submittedName>
</protein>
<dbReference type="GO" id="GO:0007165">
    <property type="term" value="P:signal transduction"/>
    <property type="evidence" value="ECO:0007669"/>
    <property type="project" value="InterPro"/>
</dbReference>
<evidence type="ECO:0000313" key="5">
    <source>
        <dbReference type="EMBL" id="MCA9757676.1"/>
    </source>
</evidence>
<dbReference type="InterPro" id="IPR003660">
    <property type="entry name" value="HAMP_dom"/>
</dbReference>
<evidence type="ECO:0000256" key="1">
    <source>
        <dbReference type="ARBA" id="ARBA00022801"/>
    </source>
</evidence>
<sequence>MVFFILAAFSVLLAIVRVQALRIGDPRAIKGALARFGISYVAFWALGTGVVFGDGAPLGLPVAPEFWAGTFFVLQALLALLLWTALAELSFYRFRRRDLVWIVPFGTLSLLLGVSPGVNQLLASVVAVPALWRMRWRREVSGSTVTTAALVGFAFVLMYFWSRAYWANPEPSSGQAVELLSFTVWIRSLALLYVILALPRLAWGMDVQIASVKRRLLVSHVLAGLVPFVLLFVFWGLSTFLSVNADRAQVAARHVEEEGYELGIHLEAALEDDLEWESALLSWVGLHAHLRPGTRLYVFESDAAESLQEPGSSRNADSSGESDPSAADEFSVGAHSSEGRERLDEVALAAGEEPLSPTAEAVLEREVQGLIPRLPSGWRRVYGDPAKSEGAIALLPSRFDRGIVLLDGESYLASRRTRTNDSGAERLAIALIPADIVLGNEYFRRTDAEVLLDTKNRVESTGLAVQLRADSLSAGDPATSWTWGAAGLPVTEWVGGEWKTETVTLRSRVGFFEAVQGLTRNLQENPYNTIALIFLGVVAFLFVLFEVLTLGMVISMGRSITRALGALAQGTSRLREGNLRYRIPIEGRDDLWDVAESFNRMAITLEEARDTEIEKERLEGELALAHQIQARLLPAEAPSIPRTELAGLSLPAREVGGDYYDFVTMPHGRVGLIVADVSGKGVPAALLMSSFRASLLAQDLNDEPAEILARLNAFLHKSVEPGRFVTAFFGVLDPSSGRFVYSNAGHNPPYLVHSSGEMTTLREGGLVLGLFGESRYEQAEVRLQAGDTLALFTDGVTEAQNVDEELWGDDRFLQILLSHVHSPCRRIVSEVLRELRRFAGDELQSDDITLLLARWHGAPVETEPVAAEAAPASRARNGD</sequence>
<dbReference type="InterPro" id="IPR001932">
    <property type="entry name" value="PPM-type_phosphatase-like_dom"/>
</dbReference>
<feature type="transmembrane region" description="Helical" evidence="3">
    <location>
        <begin position="36"/>
        <end position="54"/>
    </location>
</feature>
<keyword evidence="1" id="KW-0378">Hydrolase</keyword>
<evidence type="ECO:0000256" key="2">
    <source>
        <dbReference type="SAM" id="MobiDB-lite"/>
    </source>
</evidence>
<feature type="transmembrane region" description="Helical" evidence="3">
    <location>
        <begin position="182"/>
        <end position="203"/>
    </location>
</feature>
<keyword evidence="3" id="KW-1133">Transmembrane helix</keyword>
<dbReference type="PROSITE" id="PS50885">
    <property type="entry name" value="HAMP"/>
    <property type="match status" value="1"/>
</dbReference>
<gene>
    <name evidence="5" type="ORF">KDA27_17885</name>
</gene>
<dbReference type="Gene3D" id="6.10.340.10">
    <property type="match status" value="1"/>
</dbReference>
<evidence type="ECO:0000313" key="6">
    <source>
        <dbReference type="Proteomes" id="UP000739538"/>
    </source>
</evidence>
<dbReference type="EMBL" id="JAGQHS010000112">
    <property type="protein sequence ID" value="MCA9757676.1"/>
    <property type="molecule type" value="Genomic_DNA"/>
</dbReference>
<organism evidence="5 6">
    <name type="scientific">Eiseniibacteriota bacterium</name>
    <dbReference type="NCBI Taxonomy" id="2212470"/>
    <lineage>
        <taxon>Bacteria</taxon>
        <taxon>Candidatus Eiseniibacteriota</taxon>
    </lineage>
</organism>
<dbReference type="Gene3D" id="3.60.40.10">
    <property type="entry name" value="PPM-type phosphatase domain"/>
    <property type="match status" value="1"/>
</dbReference>
<name>A0A956NEZ6_UNCEI</name>
<accession>A0A956NEZ6</accession>